<sequence length="218" mass="23797">MTQDSLYQKSNISRLSELSKLAPDTFKAFAEFDKLALSEGLISKKVKELIAVAVAHVTGCPYCIEAHVNAYKRLEASKEEMAEAIMVATALKAGSAMAHGLNALQAFDGENNEELYKKSNMTRFKEFAEISPDGFRSFNQFDREAMKPGLISGKDKELIAIAVAHVTGCPYCIEIHTKNAKKLGISREELVEAIFVSTALKAGSALAHSVNALNAYDF</sequence>
<dbReference type="InterPro" id="IPR029032">
    <property type="entry name" value="AhpD-like"/>
</dbReference>
<dbReference type="Pfam" id="PF02627">
    <property type="entry name" value="CMD"/>
    <property type="match status" value="2"/>
</dbReference>
<dbReference type="AlphaFoldDB" id="A0A285U9J3"/>
<name>A0A285U9J3_9BACL</name>
<dbReference type="NCBIfam" id="TIGR00778">
    <property type="entry name" value="ahpD_dom"/>
    <property type="match status" value="2"/>
</dbReference>
<dbReference type="PANTHER" id="PTHR33930">
    <property type="entry name" value="ALKYL HYDROPEROXIDE REDUCTASE AHPD"/>
    <property type="match status" value="1"/>
</dbReference>
<evidence type="ECO:0000313" key="2">
    <source>
        <dbReference type="EMBL" id="SOC38585.1"/>
    </source>
</evidence>
<dbReference type="PANTHER" id="PTHR33930:SF8">
    <property type="entry name" value="4-CARBOXYMUCONOLACTONE DECARBOXYLASE"/>
    <property type="match status" value="1"/>
</dbReference>
<dbReference type="InterPro" id="IPR003779">
    <property type="entry name" value="CMD-like"/>
</dbReference>
<organism evidence="2 3">
    <name type="scientific">Ureibacillus acetophenoni</name>
    <dbReference type="NCBI Taxonomy" id="614649"/>
    <lineage>
        <taxon>Bacteria</taxon>
        <taxon>Bacillati</taxon>
        <taxon>Bacillota</taxon>
        <taxon>Bacilli</taxon>
        <taxon>Bacillales</taxon>
        <taxon>Caryophanaceae</taxon>
        <taxon>Ureibacillus</taxon>
    </lineage>
</organism>
<proteinExistence type="predicted"/>
<protein>
    <submittedName>
        <fullName evidence="2">AhpD family alkylhydroperoxidase</fullName>
    </submittedName>
</protein>
<accession>A0A285U9J3</accession>
<dbReference type="Proteomes" id="UP000219252">
    <property type="component" value="Unassembled WGS sequence"/>
</dbReference>
<feature type="domain" description="Carboxymuconolactone decarboxylase-like" evidence="1">
    <location>
        <begin position="23"/>
        <end position="105"/>
    </location>
</feature>
<evidence type="ECO:0000259" key="1">
    <source>
        <dbReference type="Pfam" id="PF02627"/>
    </source>
</evidence>
<dbReference type="RefSeq" id="WP_097149174.1">
    <property type="nucleotide sequence ID" value="NZ_OBQC01000004.1"/>
</dbReference>
<keyword evidence="2" id="KW-0560">Oxidoreductase</keyword>
<keyword evidence="2" id="KW-0575">Peroxidase</keyword>
<feature type="domain" description="Carboxymuconolactone decarboxylase-like" evidence="1">
    <location>
        <begin position="132"/>
        <end position="214"/>
    </location>
</feature>
<evidence type="ECO:0000313" key="3">
    <source>
        <dbReference type="Proteomes" id="UP000219252"/>
    </source>
</evidence>
<reference evidence="3" key="1">
    <citation type="submission" date="2017-08" db="EMBL/GenBank/DDBJ databases">
        <authorList>
            <person name="Varghese N."/>
            <person name="Submissions S."/>
        </authorList>
    </citation>
    <scope>NUCLEOTIDE SEQUENCE [LARGE SCALE GENOMIC DNA]</scope>
    <source>
        <strain evidence="3">JC23</strain>
    </source>
</reference>
<dbReference type="SUPFAM" id="SSF69118">
    <property type="entry name" value="AhpD-like"/>
    <property type="match status" value="2"/>
</dbReference>
<dbReference type="GO" id="GO:0051920">
    <property type="term" value="F:peroxiredoxin activity"/>
    <property type="evidence" value="ECO:0007669"/>
    <property type="project" value="InterPro"/>
</dbReference>
<dbReference type="EMBL" id="OBQC01000004">
    <property type="protein sequence ID" value="SOC38585.1"/>
    <property type="molecule type" value="Genomic_DNA"/>
</dbReference>
<dbReference type="OrthoDB" id="9806086at2"/>
<dbReference type="InterPro" id="IPR004675">
    <property type="entry name" value="AhpD_core"/>
</dbReference>
<gene>
    <name evidence="2" type="ORF">SAMN05877842_104184</name>
</gene>
<dbReference type="Gene3D" id="1.20.1290.10">
    <property type="entry name" value="AhpD-like"/>
    <property type="match status" value="2"/>
</dbReference>
<keyword evidence="3" id="KW-1185">Reference proteome</keyword>